<dbReference type="STRING" id="1656094.BFC18_02300"/>
<dbReference type="GO" id="GO:0055085">
    <property type="term" value="P:transmembrane transport"/>
    <property type="evidence" value="ECO:0007669"/>
    <property type="project" value="InterPro"/>
</dbReference>
<dbReference type="PANTHER" id="PTHR30386">
    <property type="entry name" value="MEMBRANE FUSION SUBUNIT OF EMRAB-TOLC MULTIDRUG EFFLUX PUMP"/>
    <property type="match status" value="1"/>
</dbReference>
<proteinExistence type="inferred from homology"/>
<dbReference type="EMBL" id="MDHN01000004">
    <property type="protein sequence ID" value="OFC72417.1"/>
    <property type="molecule type" value="Genomic_DNA"/>
</dbReference>
<reference evidence="5 6" key="1">
    <citation type="submission" date="2016-08" db="EMBL/GenBank/DDBJ databases">
        <authorList>
            <person name="Seilhamer J.J."/>
        </authorList>
    </citation>
    <scope>NUCLEOTIDE SEQUENCE [LARGE SCALE GENOMIC DNA]</scope>
    <source>
        <strain evidence="5 6">KCTC 42603</strain>
    </source>
</reference>
<feature type="coiled-coil region" evidence="2">
    <location>
        <begin position="76"/>
        <end position="126"/>
    </location>
</feature>
<evidence type="ECO:0008006" key="7">
    <source>
        <dbReference type="Google" id="ProtNLM"/>
    </source>
</evidence>
<protein>
    <recommendedName>
        <fullName evidence="7">Efflux transporter periplasmic adaptor subunit</fullName>
    </recommendedName>
</protein>
<evidence type="ECO:0000256" key="1">
    <source>
        <dbReference type="ARBA" id="ARBA00009477"/>
    </source>
</evidence>
<feature type="domain" description="p-hydroxybenzoic acid efflux pump subunit AaeA-like beta-barrel" evidence="4">
    <location>
        <begin position="246"/>
        <end position="338"/>
    </location>
</feature>
<feature type="domain" description="Multidrug resistance protein MdtA-like barrel-sandwich hybrid" evidence="3">
    <location>
        <begin position="47"/>
        <end position="241"/>
    </location>
</feature>
<accession>A0A1E7ZFY3</accession>
<dbReference type="Proteomes" id="UP000175691">
    <property type="component" value="Unassembled WGS sequence"/>
</dbReference>
<dbReference type="Gene3D" id="2.40.30.170">
    <property type="match status" value="1"/>
</dbReference>
<sequence>MKLTKNLVFAASAIVVVGLAWVILSTDEADASDQRTNDAYLRAHFTAVSPRISGQIETVSAMDYHAVKQGDVLFELDNAEQKVAVTAAEAELARTQATHTRLEAELVNQKNKIAIAKSRVDAATARLNVASADKTRYTNMAEDGSGTRQDQENAQTAQIEAQAALDAARLSLTTEQDTIAIINAQLAEADAATQLANARLENARLNLSYTRVTAPSDGVVSQRDVRVGGYVHAGERALMLVPKDDLFIEAHFRETQVAHMKVGDPVSITFDSLPGEVFHGTIETFAPASGASYSPVDPINATGNFTKIVQRLPVRIQFDATPEQQSYLRVGMSAIVDVQVI</sequence>
<evidence type="ECO:0000313" key="6">
    <source>
        <dbReference type="Proteomes" id="UP000175691"/>
    </source>
</evidence>
<keyword evidence="6" id="KW-1185">Reference proteome</keyword>
<dbReference type="PANTHER" id="PTHR30386:SF24">
    <property type="entry name" value="MULTIDRUG RESISTANCE EFFLUX PUMP"/>
    <property type="match status" value="1"/>
</dbReference>
<dbReference type="AlphaFoldDB" id="A0A1E7ZFY3"/>
<gene>
    <name evidence="5" type="ORF">BFC18_02300</name>
</gene>
<dbReference type="Pfam" id="PF25963">
    <property type="entry name" value="Beta-barrel_AAEA"/>
    <property type="match status" value="1"/>
</dbReference>
<dbReference type="InterPro" id="IPR058625">
    <property type="entry name" value="MdtA-like_BSH"/>
</dbReference>
<keyword evidence="2" id="KW-0175">Coiled coil</keyword>
<evidence type="ECO:0000259" key="4">
    <source>
        <dbReference type="Pfam" id="PF25963"/>
    </source>
</evidence>
<dbReference type="Gene3D" id="2.40.50.100">
    <property type="match status" value="1"/>
</dbReference>
<evidence type="ECO:0000259" key="3">
    <source>
        <dbReference type="Pfam" id="PF25917"/>
    </source>
</evidence>
<dbReference type="InterPro" id="IPR050739">
    <property type="entry name" value="MFP"/>
</dbReference>
<dbReference type="OrthoDB" id="9811754at2"/>
<comment type="caution">
    <text evidence="5">The sequence shown here is derived from an EMBL/GenBank/DDBJ whole genome shotgun (WGS) entry which is preliminary data.</text>
</comment>
<dbReference type="RefSeq" id="WP_070123331.1">
    <property type="nucleotide sequence ID" value="NZ_MDHN01000004.1"/>
</dbReference>
<organism evidence="5 6">
    <name type="scientific">Alteromonas confluentis</name>
    <dbReference type="NCBI Taxonomy" id="1656094"/>
    <lineage>
        <taxon>Bacteria</taxon>
        <taxon>Pseudomonadati</taxon>
        <taxon>Pseudomonadota</taxon>
        <taxon>Gammaproteobacteria</taxon>
        <taxon>Alteromonadales</taxon>
        <taxon>Alteromonadaceae</taxon>
        <taxon>Alteromonas/Salinimonas group</taxon>
        <taxon>Alteromonas</taxon>
    </lineage>
</organism>
<name>A0A1E7ZFY3_9ALTE</name>
<evidence type="ECO:0000313" key="5">
    <source>
        <dbReference type="EMBL" id="OFC72417.1"/>
    </source>
</evidence>
<comment type="similarity">
    <text evidence="1">Belongs to the membrane fusion protein (MFP) (TC 8.A.1) family.</text>
</comment>
<dbReference type="SUPFAM" id="SSF111369">
    <property type="entry name" value="HlyD-like secretion proteins"/>
    <property type="match status" value="2"/>
</dbReference>
<dbReference type="Gene3D" id="1.10.287.470">
    <property type="entry name" value="Helix hairpin bin"/>
    <property type="match status" value="1"/>
</dbReference>
<evidence type="ECO:0000256" key="2">
    <source>
        <dbReference type="SAM" id="Coils"/>
    </source>
</evidence>
<dbReference type="InterPro" id="IPR058634">
    <property type="entry name" value="AaeA-lik-b-barrel"/>
</dbReference>
<dbReference type="Pfam" id="PF25917">
    <property type="entry name" value="BSH_RND"/>
    <property type="match status" value="1"/>
</dbReference>